<dbReference type="InParanoid" id="A0A0C2WEN1"/>
<evidence type="ECO:0000313" key="2">
    <source>
        <dbReference type="EMBL" id="KIL59857.1"/>
    </source>
</evidence>
<feature type="region of interest" description="Disordered" evidence="1">
    <location>
        <begin position="1"/>
        <end position="91"/>
    </location>
</feature>
<evidence type="ECO:0000313" key="3">
    <source>
        <dbReference type="Proteomes" id="UP000054549"/>
    </source>
</evidence>
<reference evidence="2 3" key="1">
    <citation type="submission" date="2014-04" db="EMBL/GenBank/DDBJ databases">
        <title>Evolutionary Origins and Diversification of the Mycorrhizal Mutualists.</title>
        <authorList>
            <consortium name="DOE Joint Genome Institute"/>
            <consortium name="Mycorrhizal Genomics Consortium"/>
            <person name="Kohler A."/>
            <person name="Kuo A."/>
            <person name="Nagy L.G."/>
            <person name="Floudas D."/>
            <person name="Copeland A."/>
            <person name="Barry K.W."/>
            <person name="Cichocki N."/>
            <person name="Veneault-Fourrey C."/>
            <person name="LaButti K."/>
            <person name="Lindquist E.A."/>
            <person name="Lipzen A."/>
            <person name="Lundell T."/>
            <person name="Morin E."/>
            <person name="Murat C."/>
            <person name="Riley R."/>
            <person name="Ohm R."/>
            <person name="Sun H."/>
            <person name="Tunlid A."/>
            <person name="Henrissat B."/>
            <person name="Grigoriev I.V."/>
            <person name="Hibbett D.S."/>
            <person name="Martin F."/>
        </authorList>
    </citation>
    <scope>NUCLEOTIDE SEQUENCE [LARGE SCALE GENOMIC DNA]</scope>
    <source>
        <strain evidence="2 3">Koide BX008</strain>
    </source>
</reference>
<name>A0A0C2WEN1_AMAMK</name>
<dbReference type="AlphaFoldDB" id="A0A0C2WEN1"/>
<dbReference type="EMBL" id="KN818308">
    <property type="protein sequence ID" value="KIL59857.1"/>
    <property type="molecule type" value="Genomic_DNA"/>
</dbReference>
<dbReference type="OrthoDB" id="3271227at2759"/>
<gene>
    <name evidence="2" type="ORF">M378DRAFT_84546</name>
</gene>
<evidence type="ECO:0000256" key="1">
    <source>
        <dbReference type="SAM" id="MobiDB-lite"/>
    </source>
</evidence>
<dbReference type="HOGENOM" id="CLU_144256_0_0_1"/>
<dbReference type="STRING" id="946122.A0A0C2WEN1"/>
<keyword evidence="3" id="KW-1185">Reference proteome</keyword>
<feature type="compositionally biased region" description="Pro residues" evidence="1">
    <location>
        <begin position="70"/>
        <end position="80"/>
    </location>
</feature>
<dbReference type="Proteomes" id="UP000054549">
    <property type="component" value="Unassembled WGS sequence"/>
</dbReference>
<protein>
    <submittedName>
        <fullName evidence="2">Uncharacterized protein</fullName>
    </submittedName>
</protein>
<organism evidence="2 3">
    <name type="scientific">Amanita muscaria (strain Koide BX008)</name>
    <dbReference type="NCBI Taxonomy" id="946122"/>
    <lineage>
        <taxon>Eukaryota</taxon>
        <taxon>Fungi</taxon>
        <taxon>Dikarya</taxon>
        <taxon>Basidiomycota</taxon>
        <taxon>Agaricomycotina</taxon>
        <taxon>Agaricomycetes</taxon>
        <taxon>Agaricomycetidae</taxon>
        <taxon>Agaricales</taxon>
        <taxon>Pluteineae</taxon>
        <taxon>Amanitaceae</taxon>
        <taxon>Amanita</taxon>
    </lineage>
</organism>
<proteinExistence type="predicted"/>
<sequence length="134" mass="15201">MSELIRRANSKPLSPLTSPPRFHTKVKDANKSTPTPTPTRPSQGVTTYSPYLKASRSFLSRIAPLHPNRRTPPPPPPPPPPRKKSKKELELEEKWEEELIDSVGGSAAWSCLSEDERKEMKRHKWAVERGEIDD</sequence>
<accession>A0A0C2WEN1</accession>